<feature type="compositionally biased region" description="Basic and acidic residues" evidence="1">
    <location>
        <begin position="264"/>
        <end position="294"/>
    </location>
</feature>
<evidence type="ECO:0000313" key="3">
    <source>
        <dbReference type="Proteomes" id="UP001150266"/>
    </source>
</evidence>
<dbReference type="Gene3D" id="6.20.250.70">
    <property type="match status" value="1"/>
</dbReference>
<keyword evidence="3" id="KW-1185">Reference proteome</keyword>
<dbReference type="OrthoDB" id="76224at2759"/>
<organism evidence="2 3">
    <name type="scientific">Lentinula aciculospora</name>
    <dbReference type="NCBI Taxonomy" id="153920"/>
    <lineage>
        <taxon>Eukaryota</taxon>
        <taxon>Fungi</taxon>
        <taxon>Dikarya</taxon>
        <taxon>Basidiomycota</taxon>
        <taxon>Agaricomycotina</taxon>
        <taxon>Agaricomycetes</taxon>
        <taxon>Agaricomycetidae</taxon>
        <taxon>Agaricales</taxon>
        <taxon>Marasmiineae</taxon>
        <taxon>Omphalotaceae</taxon>
        <taxon>Lentinula</taxon>
    </lineage>
</organism>
<feature type="region of interest" description="Disordered" evidence="1">
    <location>
        <begin position="15"/>
        <end position="67"/>
    </location>
</feature>
<dbReference type="Proteomes" id="UP001150266">
    <property type="component" value="Unassembled WGS sequence"/>
</dbReference>
<dbReference type="AlphaFoldDB" id="A0A9W9A7L1"/>
<feature type="region of interest" description="Disordered" evidence="1">
    <location>
        <begin position="250"/>
        <end position="317"/>
    </location>
</feature>
<comment type="caution">
    <text evidence="2">The sequence shown here is derived from an EMBL/GenBank/DDBJ whole genome shotgun (WGS) entry which is preliminary data.</text>
</comment>
<gene>
    <name evidence="2" type="ORF">J3R30DRAFT_3294445</name>
</gene>
<dbReference type="InterPro" id="IPR013240">
    <property type="entry name" value="DNA-dir_RNA_pol1_su_RPA34"/>
</dbReference>
<reference evidence="2" key="1">
    <citation type="submission" date="2022-08" db="EMBL/GenBank/DDBJ databases">
        <title>A Global Phylogenomic Analysis of the Shiitake Genus Lentinula.</title>
        <authorList>
            <consortium name="DOE Joint Genome Institute"/>
            <person name="Sierra-Patev S."/>
            <person name="Min B."/>
            <person name="Naranjo-Ortiz M."/>
            <person name="Looney B."/>
            <person name="Konkel Z."/>
            <person name="Slot J.C."/>
            <person name="Sakamoto Y."/>
            <person name="Steenwyk J.L."/>
            <person name="Rokas A."/>
            <person name="Carro J."/>
            <person name="Camarero S."/>
            <person name="Ferreira P."/>
            <person name="Molpeceres G."/>
            <person name="Ruiz-Duenas F.J."/>
            <person name="Serrano A."/>
            <person name="Henrissat B."/>
            <person name="Drula E."/>
            <person name="Hughes K.W."/>
            <person name="Mata J.L."/>
            <person name="Ishikawa N.K."/>
            <person name="Vargas-Isla R."/>
            <person name="Ushijima S."/>
            <person name="Smith C.A."/>
            <person name="Ahrendt S."/>
            <person name="Andreopoulos W."/>
            <person name="He G."/>
            <person name="Labutti K."/>
            <person name="Lipzen A."/>
            <person name="Ng V."/>
            <person name="Riley R."/>
            <person name="Sandor L."/>
            <person name="Barry K."/>
            <person name="Martinez A.T."/>
            <person name="Xiao Y."/>
            <person name="Gibbons J.G."/>
            <person name="Terashima K."/>
            <person name="Grigoriev I.V."/>
            <person name="Hibbett D.S."/>
        </authorList>
    </citation>
    <scope>NUCLEOTIDE SEQUENCE</scope>
    <source>
        <strain evidence="2">JLM2183</strain>
    </source>
</reference>
<proteinExistence type="predicted"/>
<dbReference type="EMBL" id="JAOTPV010000014">
    <property type="protein sequence ID" value="KAJ4475559.1"/>
    <property type="molecule type" value="Genomic_DNA"/>
</dbReference>
<dbReference type="GO" id="GO:0006360">
    <property type="term" value="P:transcription by RNA polymerase I"/>
    <property type="evidence" value="ECO:0007669"/>
    <property type="project" value="InterPro"/>
</dbReference>
<evidence type="ECO:0000256" key="1">
    <source>
        <dbReference type="SAM" id="MobiDB-lite"/>
    </source>
</evidence>
<feature type="region of interest" description="Disordered" evidence="1">
    <location>
        <begin position="205"/>
        <end position="229"/>
    </location>
</feature>
<evidence type="ECO:0000313" key="2">
    <source>
        <dbReference type="EMBL" id="KAJ4475559.1"/>
    </source>
</evidence>
<name>A0A9W9A7L1_9AGAR</name>
<accession>A0A9W9A7L1</accession>
<sequence>MKCLHCFQALYQERRAMSDSDSSSSSLPSNILVKSKMKNDAKNKTKSRSTAKPDPQDDPTWPYQPPEGMALLENTEVDEEWDYDTFKKDSELELWLIRVPNGVKPKHLENLSFDLPGSSSHHQNTKVGVLNRKQESYDVWNLGSSSLSGGSDIGGVEVGRMDDETTAGGGEEIRGLTCLLPRKKKRGELYIAPRPITRHLIISAQHPKPSSSEQSPETSIPTQNPPRFSYPKELLKHRFVAFGSNKTIVNDANDAHGVGGDGDVEMRDAPTKSDKQSRKSDKKSTERESKQSKETKKRKTADETVMPTPKKQKKLKR</sequence>
<dbReference type="Pfam" id="PF08208">
    <property type="entry name" value="RNA_polI_A34"/>
    <property type="match status" value="1"/>
</dbReference>
<feature type="compositionally biased region" description="Polar residues" evidence="1">
    <location>
        <begin position="208"/>
        <end position="226"/>
    </location>
</feature>
<protein>
    <submittedName>
        <fullName evidence="2">Uncharacterized protein</fullName>
    </submittedName>
</protein>